<evidence type="ECO:0000313" key="2">
    <source>
        <dbReference type="EMBL" id="MDV5393220.1"/>
    </source>
</evidence>
<dbReference type="PANTHER" id="PTHR11102">
    <property type="entry name" value="SEL-1-LIKE PROTEIN"/>
    <property type="match status" value="1"/>
</dbReference>
<dbReference type="AlphaFoldDB" id="A0AAE4TQH6"/>
<dbReference type="EMBL" id="JASGOQ010000003">
    <property type="protein sequence ID" value="MDV5393220.1"/>
    <property type="molecule type" value="Genomic_DNA"/>
</dbReference>
<feature type="chain" id="PRO_5041936952" evidence="1">
    <location>
        <begin position="22"/>
        <end position="168"/>
    </location>
</feature>
<keyword evidence="1" id="KW-0732">Signal</keyword>
<proteinExistence type="predicted"/>
<dbReference type="PANTHER" id="PTHR11102:SF160">
    <property type="entry name" value="ERAD-ASSOCIATED E3 UBIQUITIN-PROTEIN LIGASE COMPONENT HRD3"/>
    <property type="match status" value="1"/>
</dbReference>
<evidence type="ECO:0000256" key="1">
    <source>
        <dbReference type="SAM" id="SignalP"/>
    </source>
</evidence>
<organism evidence="2 3">
    <name type="scientific">Shewanella xiamenensis</name>
    <dbReference type="NCBI Taxonomy" id="332186"/>
    <lineage>
        <taxon>Bacteria</taxon>
        <taxon>Pseudomonadati</taxon>
        <taxon>Pseudomonadota</taxon>
        <taxon>Gammaproteobacteria</taxon>
        <taxon>Alteromonadales</taxon>
        <taxon>Shewanellaceae</taxon>
        <taxon>Shewanella</taxon>
    </lineage>
</organism>
<dbReference type="RefSeq" id="WP_259477028.1">
    <property type="nucleotide sequence ID" value="NZ_CP091834.1"/>
</dbReference>
<dbReference type="SMART" id="SM00671">
    <property type="entry name" value="SEL1"/>
    <property type="match status" value="2"/>
</dbReference>
<dbReference type="InterPro" id="IPR050767">
    <property type="entry name" value="Sel1_AlgK"/>
</dbReference>
<reference evidence="2" key="1">
    <citation type="submission" date="2023-05" db="EMBL/GenBank/DDBJ databases">
        <title>Colonisation of extended spectrum b-lactamase- and carbapenemase-producing bacteria on hospital surfaces from low- and middle-income countries.</title>
        <authorList>
            <person name="Nieto-Rosado M."/>
            <person name="Sands K."/>
            <person name="Iregbu K."/>
            <person name="Zahra R."/>
            <person name="Mazarati J.B."/>
            <person name="Mehtar S."/>
            <person name="Barnards-Group B."/>
            <person name="Walsh T.R."/>
        </authorList>
    </citation>
    <scope>NUCLEOTIDE SEQUENCE</scope>
    <source>
        <strain evidence="2">PP-E493</strain>
    </source>
</reference>
<dbReference type="InterPro" id="IPR006597">
    <property type="entry name" value="Sel1-like"/>
</dbReference>
<name>A0AAE4TQH6_9GAMM</name>
<feature type="signal peptide" evidence="1">
    <location>
        <begin position="1"/>
        <end position="21"/>
    </location>
</feature>
<comment type="caution">
    <text evidence="2">The sequence shown here is derived from an EMBL/GenBank/DDBJ whole genome shotgun (WGS) entry which is preliminary data.</text>
</comment>
<dbReference type="Proteomes" id="UP001187859">
    <property type="component" value="Unassembled WGS sequence"/>
</dbReference>
<dbReference type="InterPro" id="IPR011990">
    <property type="entry name" value="TPR-like_helical_dom_sf"/>
</dbReference>
<protein>
    <submittedName>
        <fullName evidence="2">Tetratricopeptide repeat protein</fullName>
    </submittedName>
</protein>
<evidence type="ECO:0000313" key="3">
    <source>
        <dbReference type="Proteomes" id="UP001187859"/>
    </source>
</evidence>
<accession>A0AAE4TQH6</accession>
<gene>
    <name evidence="2" type="ORF">QM089_23810</name>
</gene>
<dbReference type="Gene3D" id="1.25.40.10">
    <property type="entry name" value="Tetratricopeptide repeat domain"/>
    <property type="match status" value="1"/>
</dbReference>
<sequence>MKLRTILMPIVCLFSVTNAVADVDKGFACYMEKNYQCAFKEFLESAEQGDAFAQSEVGSMYGSGKGVKQDYLNAVEWYQKSADQGSEEGQYSLGFAYEYGHGVKQDYVKAVEWYQKAADQGYLFAKQRVLTLNKFLNCSKSAKTELFGVKIKSVSTTLELVAKLIRSI</sequence>
<dbReference type="Pfam" id="PF08238">
    <property type="entry name" value="Sel1"/>
    <property type="match status" value="2"/>
</dbReference>
<dbReference type="SUPFAM" id="SSF81901">
    <property type="entry name" value="HCP-like"/>
    <property type="match status" value="1"/>
</dbReference>